<proteinExistence type="predicted"/>
<evidence type="ECO:0000313" key="3">
    <source>
        <dbReference type="Proteomes" id="UP000267798"/>
    </source>
</evidence>
<protein>
    <recommendedName>
        <fullName evidence="4">DUF5590 domain-containing protein</fullName>
    </recommendedName>
</protein>
<dbReference type="EMBL" id="QXQB01000004">
    <property type="protein sequence ID" value="RJX38478.1"/>
    <property type="molecule type" value="Genomic_DNA"/>
</dbReference>
<keyword evidence="1" id="KW-0812">Transmembrane</keyword>
<dbReference type="OrthoDB" id="2678417at2"/>
<comment type="caution">
    <text evidence="2">The sequence shown here is derived from an EMBL/GenBank/DDBJ whole genome shotgun (WGS) entry which is preliminary data.</text>
</comment>
<keyword evidence="1" id="KW-1133">Transmembrane helix</keyword>
<keyword evidence="3" id="KW-1185">Reference proteome</keyword>
<reference evidence="2 3" key="1">
    <citation type="submission" date="2018-09" db="EMBL/GenBank/DDBJ databases">
        <title>Paenibacillus aracenensis nov. sp. isolated from a cave in southern Spain.</title>
        <authorList>
            <person name="Jurado V."/>
            <person name="Gutierrez-Patricio S."/>
            <person name="Gonzalez-Pimentel J.L."/>
            <person name="Miller A.Z."/>
            <person name="Laiz L."/>
            <person name="Saiz-Jimenez C."/>
        </authorList>
    </citation>
    <scope>NUCLEOTIDE SEQUENCE [LARGE SCALE GENOMIC DNA]</scope>
    <source>
        <strain evidence="2 3">JCM 19203</strain>
    </source>
</reference>
<dbReference type="AlphaFoldDB" id="A0A3A6PHL0"/>
<sequence length="168" mass="19531">MTKKRWLLAIIACLVAIGIWFGFYFRDVQTPKWSEESAVREAVFATGEIALIDKLYKHVWEATTWAVLGAAEDESQLYVFLNEEGNVLHRIAYNQVMPEEQLRTKWLNDHAGATIIRVMPGIFRGQPIWEVYYKEPEGAKERFKYQFYSFDQQATLIDTYTLPTKTGP</sequence>
<name>A0A3A6PHL0_9BACL</name>
<organism evidence="2 3">
    <name type="scientific">Paenibacillus pinisoli</name>
    <dbReference type="NCBI Taxonomy" id="1276110"/>
    <lineage>
        <taxon>Bacteria</taxon>
        <taxon>Bacillati</taxon>
        <taxon>Bacillota</taxon>
        <taxon>Bacilli</taxon>
        <taxon>Bacillales</taxon>
        <taxon>Paenibacillaceae</taxon>
        <taxon>Paenibacillus</taxon>
    </lineage>
</organism>
<dbReference type="RefSeq" id="WP_120113285.1">
    <property type="nucleotide sequence ID" value="NZ_QXQB01000004.1"/>
</dbReference>
<feature type="transmembrane region" description="Helical" evidence="1">
    <location>
        <begin position="6"/>
        <end position="25"/>
    </location>
</feature>
<dbReference type="Proteomes" id="UP000267798">
    <property type="component" value="Unassembled WGS sequence"/>
</dbReference>
<evidence type="ECO:0000256" key="1">
    <source>
        <dbReference type="SAM" id="Phobius"/>
    </source>
</evidence>
<dbReference type="InterPro" id="IPR046350">
    <property type="entry name" value="Cystatin_sf"/>
</dbReference>
<keyword evidence="1" id="KW-0472">Membrane</keyword>
<dbReference type="SUPFAM" id="SSF54403">
    <property type="entry name" value="Cystatin/monellin"/>
    <property type="match status" value="1"/>
</dbReference>
<dbReference type="Gene3D" id="3.10.450.40">
    <property type="match status" value="1"/>
</dbReference>
<accession>A0A3A6PHL0</accession>
<evidence type="ECO:0008006" key="4">
    <source>
        <dbReference type="Google" id="ProtNLM"/>
    </source>
</evidence>
<gene>
    <name evidence="2" type="ORF">D3P09_20755</name>
</gene>
<evidence type="ECO:0000313" key="2">
    <source>
        <dbReference type="EMBL" id="RJX38478.1"/>
    </source>
</evidence>